<proteinExistence type="predicted"/>
<dbReference type="InterPro" id="IPR002525">
    <property type="entry name" value="Transp_IS110-like_N"/>
</dbReference>
<evidence type="ECO:0000259" key="2">
    <source>
        <dbReference type="Pfam" id="PF01548"/>
    </source>
</evidence>
<name>A0A4R2C090_SHIGR</name>
<keyword evidence="5" id="KW-1185">Reference proteome</keyword>
<dbReference type="GO" id="GO:0003677">
    <property type="term" value="F:DNA binding"/>
    <property type="evidence" value="ECO:0007669"/>
    <property type="project" value="InterPro"/>
</dbReference>
<sequence length="347" mass="38081">MKDVTTIGLDLAKHVFQAFGADADGTPLFNRKLRRAEVLRFFEKLPPCMVGMEACASAHYWAREIAAFGHDVRLLPPQYVKPFVKRGKTDAADAEAISEAVTRKTMRFVPVKTAEQQAAVMVLKTRALLVRQRTQAINALRAHMGELGIIAPIGIANVKGLAVIIRDEADSRLPAAARFALTEMVEQIELLATRIERLEREIVVQARQDTDMRRLATIPGVGAIIAMAVKALVPDPGGFKSARHFAAWIGLTPKAHSSGGKERLGRISKMGNPELRSLLVTGAASVLRHVRADDKARPWLKDLLGRRPFKVVAVALANKTARMIWALLTRGGVYRNPMVTRANEVPA</sequence>
<evidence type="ECO:0000313" key="4">
    <source>
        <dbReference type="EMBL" id="TCN33536.1"/>
    </source>
</evidence>
<dbReference type="Pfam" id="PF02371">
    <property type="entry name" value="Transposase_20"/>
    <property type="match status" value="1"/>
</dbReference>
<dbReference type="PANTHER" id="PTHR33055">
    <property type="entry name" value="TRANSPOSASE FOR INSERTION SEQUENCE ELEMENT IS1111A"/>
    <property type="match status" value="1"/>
</dbReference>
<dbReference type="GO" id="GO:0004803">
    <property type="term" value="F:transposase activity"/>
    <property type="evidence" value="ECO:0007669"/>
    <property type="project" value="InterPro"/>
</dbReference>
<accession>A0A4R2C090</accession>
<feature type="coiled-coil region" evidence="1">
    <location>
        <begin position="181"/>
        <end position="208"/>
    </location>
</feature>
<evidence type="ECO:0000259" key="3">
    <source>
        <dbReference type="Pfam" id="PF02371"/>
    </source>
</evidence>
<dbReference type="EMBL" id="SLVX01000040">
    <property type="protein sequence ID" value="TCN33536.1"/>
    <property type="molecule type" value="Genomic_DNA"/>
</dbReference>
<dbReference type="AlphaFoldDB" id="A0A4R2C090"/>
<gene>
    <name evidence="4" type="ORF">EV665_14020</name>
</gene>
<feature type="domain" description="Transposase IS116/IS110/IS902 C-terminal" evidence="3">
    <location>
        <begin position="213"/>
        <end position="290"/>
    </location>
</feature>
<protein>
    <submittedName>
        <fullName evidence="4">Transposase</fullName>
    </submittedName>
</protein>
<evidence type="ECO:0000256" key="1">
    <source>
        <dbReference type="SAM" id="Coils"/>
    </source>
</evidence>
<organism evidence="4 5">
    <name type="scientific">Shinella granuli</name>
    <dbReference type="NCBI Taxonomy" id="323621"/>
    <lineage>
        <taxon>Bacteria</taxon>
        <taxon>Pseudomonadati</taxon>
        <taxon>Pseudomonadota</taxon>
        <taxon>Alphaproteobacteria</taxon>
        <taxon>Hyphomicrobiales</taxon>
        <taxon>Rhizobiaceae</taxon>
        <taxon>Shinella</taxon>
    </lineage>
</organism>
<dbReference type="Proteomes" id="UP000295351">
    <property type="component" value="Unassembled WGS sequence"/>
</dbReference>
<dbReference type="Pfam" id="PF01548">
    <property type="entry name" value="DEDD_Tnp_IS110"/>
    <property type="match status" value="1"/>
</dbReference>
<evidence type="ECO:0000313" key="5">
    <source>
        <dbReference type="Proteomes" id="UP000295351"/>
    </source>
</evidence>
<dbReference type="RefSeq" id="WP_133036937.1">
    <property type="nucleotide sequence ID" value="NZ_BAABEI010000002.1"/>
</dbReference>
<dbReference type="InterPro" id="IPR047650">
    <property type="entry name" value="Transpos_IS110"/>
</dbReference>
<dbReference type="GO" id="GO:0006313">
    <property type="term" value="P:DNA transposition"/>
    <property type="evidence" value="ECO:0007669"/>
    <property type="project" value="InterPro"/>
</dbReference>
<comment type="caution">
    <text evidence="4">The sequence shown here is derived from an EMBL/GenBank/DDBJ whole genome shotgun (WGS) entry which is preliminary data.</text>
</comment>
<keyword evidence="1" id="KW-0175">Coiled coil</keyword>
<feature type="domain" description="Transposase IS110-like N-terminal" evidence="2">
    <location>
        <begin position="7"/>
        <end position="145"/>
    </location>
</feature>
<dbReference type="InterPro" id="IPR003346">
    <property type="entry name" value="Transposase_20"/>
</dbReference>
<reference evidence="4 5" key="1">
    <citation type="submission" date="2019-03" db="EMBL/GenBank/DDBJ databases">
        <title>Genomic Encyclopedia of Type Strains, Phase IV (KMG-IV): sequencing the most valuable type-strain genomes for metagenomic binning, comparative biology and taxonomic classification.</title>
        <authorList>
            <person name="Goeker M."/>
        </authorList>
    </citation>
    <scope>NUCLEOTIDE SEQUENCE [LARGE SCALE GENOMIC DNA]</scope>
    <source>
        <strain evidence="4 5">DSM 18401</strain>
    </source>
</reference>
<dbReference type="NCBIfam" id="NF033542">
    <property type="entry name" value="transpos_IS110"/>
    <property type="match status" value="1"/>
</dbReference>
<dbReference type="PANTHER" id="PTHR33055:SF3">
    <property type="entry name" value="PUTATIVE TRANSPOSASE FOR IS117-RELATED"/>
    <property type="match status" value="1"/>
</dbReference>